<sequence>MPQAKHNWLLLPEDSTGPIRLQVSPPLPHVLAGHAPPPPPLKARGLISSLSAEPGGRHLAAFPTSAVNTTEEAKLQADEAPELRGEIPNGTYRGQDRGCILTCALTDIWPRSLLVVPRNISTQFCQRKGFHQETSTGANDNWPRCHHRGEIKRSLEFCCECLLNDEGPDTGWNESILMKYGYKKNPAAAALSGGPWKDLGPVKQHSTGDPSPHPAPLPLERSRQSHCRLVKGSN</sequence>
<dbReference type="Proteomes" id="UP000314294">
    <property type="component" value="Unassembled WGS sequence"/>
</dbReference>
<evidence type="ECO:0000313" key="2">
    <source>
        <dbReference type="EMBL" id="TNN56343.1"/>
    </source>
</evidence>
<reference evidence="2 3" key="1">
    <citation type="submission" date="2019-03" db="EMBL/GenBank/DDBJ databases">
        <title>First draft genome of Liparis tanakae, snailfish: a comprehensive survey of snailfish specific genes.</title>
        <authorList>
            <person name="Kim W."/>
            <person name="Song I."/>
            <person name="Jeong J.-H."/>
            <person name="Kim D."/>
            <person name="Kim S."/>
            <person name="Ryu S."/>
            <person name="Song J.Y."/>
            <person name="Lee S.K."/>
        </authorList>
    </citation>
    <scope>NUCLEOTIDE SEQUENCE [LARGE SCALE GENOMIC DNA]</scope>
    <source>
        <tissue evidence="2">Muscle</tissue>
    </source>
</reference>
<evidence type="ECO:0000256" key="1">
    <source>
        <dbReference type="SAM" id="MobiDB-lite"/>
    </source>
</evidence>
<dbReference type="EMBL" id="SRLO01000431">
    <property type="protein sequence ID" value="TNN56343.1"/>
    <property type="molecule type" value="Genomic_DNA"/>
</dbReference>
<dbReference type="AlphaFoldDB" id="A0A4Z2GUC2"/>
<comment type="caution">
    <text evidence="2">The sequence shown here is derived from an EMBL/GenBank/DDBJ whole genome shotgun (WGS) entry which is preliminary data.</text>
</comment>
<evidence type="ECO:0000313" key="3">
    <source>
        <dbReference type="Proteomes" id="UP000314294"/>
    </source>
</evidence>
<feature type="compositionally biased region" description="Basic residues" evidence="1">
    <location>
        <begin position="224"/>
        <end position="234"/>
    </location>
</feature>
<dbReference type="OrthoDB" id="4430588at2759"/>
<gene>
    <name evidence="2" type="ORF">EYF80_033454</name>
</gene>
<feature type="region of interest" description="Disordered" evidence="1">
    <location>
        <begin position="193"/>
        <end position="234"/>
    </location>
</feature>
<accession>A0A4Z2GUC2</accession>
<protein>
    <submittedName>
        <fullName evidence="2">Uncharacterized protein</fullName>
    </submittedName>
</protein>
<organism evidence="2 3">
    <name type="scientific">Liparis tanakae</name>
    <name type="common">Tanaka's snailfish</name>
    <dbReference type="NCBI Taxonomy" id="230148"/>
    <lineage>
        <taxon>Eukaryota</taxon>
        <taxon>Metazoa</taxon>
        <taxon>Chordata</taxon>
        <taxon>Craniata</taxon>
        <taxon>Vertebrata</taxon>
        <taxon>Euteleostomi</taxon>
        <taxon>Actinopterygii</taxon>
        <taxon>Neopterygii</taxon>
        <taxon>Teleostei</taxon>
        <taxon>Neoteleostei</taxon>
        <taxon>Acanthomorphata</taxon>
        <taxon>Eupercaria</taxon>
        <taxon>Perciformes</taxon>
        <taxon>Cottioidei</taxon>
        <taxon>Cottales</taxon>
        <taxon>Liparidae</taxon>
        <taxon>Liparis</taxon>
    </lineage>
</organism>
<name>A0A4Z2GUC2_9TELE</name>
<proteinExistence type="predicted"/>
<keyword evidence="3" id="KW-1185">Reference proteome</keyword>